<sequence length="538" mass="62765">MEDPTIDPETQLKYDYYKILNISEAEQDPSKIKKAYFKQAQVHHPDKNRENQEKATLLFRYIQEAYTTLSDPQERAHYNRNKNKILAPTPEVDEFFGVETFVNLEQLFHTQVDFYQAYNEAFKILSTEEVKSALTRLQEKMPADIKLKIEFRAKNQFPEFGDDNSTKSQITAFYTSWMYFKTAKTFSHADQYSIDGGDSRYRKIATNENEKFRKDARHRFEDKIRQLVQHIRRRDQRLERFEKLERDEKALRSKQIQEQLQVQKDTKKTQQQAFVIERAQLIANLKEKLKQKTITQSELLQLEQLTVSQRLPAEVLRTAEMMDSREIQTPKNKGGKAKIEHFCDDRELIQQGLGLDENEKLYCSVCNQRFVVVGEFKNHLSAKRHKKAVGDSKNGEEGLENPKNNKKENGSGGNKSSKKSKNTKNEMVVQDPEGSDCLNNTKKQSTEIPVNLQDLNEEERAVHQIELELLKIQQEDEEERARKGTKIQTKGKKTLKESEKSKQEDTLKNEKCSVCKQGFTSRTKLFEHIKASGHAARK</sequence>
<keyword evidence="1" id="KW-0863">Zinc-finger</keyword>
<reference evidence="6" key="2">
    <citation type="submission" date="2020-12" db="EMBL/GenBank/DDBJ databases">
        <title>New Spironucleus salmonicida genome in near-complete chromosomes.</title>
        <authorList>
            <person name="Xu F."/>
            <person name="Kurt Z."/>
            <person name="Jimenez-Gonzalez A."/>
            <person name="Astvaldsson A."/>
            <person name="Andersson J.O."/>
            <person name="Svard S.G."/>
        </authorList>
    </citation>
    <scope>NUCLEOTIDE SEQUENCE</scope>
    <source>
        <strain evidence="6">ATCC 50377</strain>
    </source>
</reference>
<dbReference type="GO" id="GO:0005737">
    <property type="term" value="C:cytoplasm"/>
    <property type="evidence" value="ECO:0007669"/>
    <property type="project" value="TreeGrafter"/>
</dbReference>
<organism evidence="5">
    <name type="scientific">Spironucleus salmonicida</name>
    <dbReference type="NCBI Taxonomy" id="348837"/>
    <lineage>
        <taxon>Eukaryota</taxon>
        <taxon>Metamonada</taxon>
        <taxon>Diplomonadida</taxon>
        <taxon>Hexamitidae</taxon>
        <taxon>Hexamitinae</taxon>
        <taxon>Spironucleus</taxon>
    </lineage>
</organism>
<gene>
    <name evidence="5" type="ORF">SS50377_17010</name>
    <name evidence="6" type="ORF">SS50377_27365</name>
</gene>
<dbReference type="InterPro" id="IPR001623">
    <property type="entry name" value="DnaJ_domain"/>
</dbReference>
<evidence type="ECO:0000256" key="1">
    <source>
        <dbReference type="PROSITE-ProRule" id="PRU00042"/>
    </source>
</evidence>
<name>V6LGB2_9EUKA</name>
<protein>
    <submittedName>
        <fullName evidence="5 6">Chaperone protein DnaJ</fullName>
    </submittedName>
</protein>
<evidence type="ECO:0000259" key="3">
    <source>
        <dbReference type="PROSITE" id="PS50076"/>
    </source>
</evidence>
<dbReference type="InterPro" id="IPR054076">
    <property type="entry name" value="ZUO1-like_ZHD"/>
</dbReference>
<evidence type="ECO:0000313" key="7">
    <source>
        <dbReference type="Proteomes" id="UP000018208"/>
    </source>
</evidence>
<dbReference type="SMART" id="SM00355">
    <property type="entry name" value="ZnF_C2H2"/>
    <property type="match status" value="2"/>
</dbReference>
<evidence type="ECO:0000313" key="5">
    <source>
        <dbReference type="EMBL" id="EST43333.1"/>
    </source>
</evidence>
<feature type="domain" description="C2H2-type" evidence="4">
    <location>
        <begin position="510"/>
        <end position="538"/>
    </location>
</feature>
<dbReference type="VEuPathDB" id="GiardiaDB:SS50377_27365"/>
<feature type="compositionally biased region" description="Basic residues" evidence="2">
    <location>
        <begin position="483"/>
        <end position="493"/>
    </location>
</feature>
<dbReference type="CDD" id="cd06257">
    <property type="entry name" value="DnaJ"/>
    <property type="match status" value="1"/>
</dbReference>
<feature type="compositionally biased region" description="Basic and acidic residues" evidence="2">
    <location>
        <begin position="494"/>
        <end position="507"/>
    </location>
</feature>
<feature type="region of interest" description="Disordered" evidence="2">
    <location>
        <begin position="475"/>
        <end position="507"/>
    </location>
</feature>
<feature type="region of interest" description="Disordered" evidence="2">
    <location>
        <begin position="382"/>
        <end position="441"/>
    </location>
</feature>
<dbReference type="EMBL" id="AUWU02000007">
    <property type="protein sequence ID" value="KAH0571070.1"/>
    <property type="molecule type" value="Genomic_DNA"/>
</dbReference>
<feature type="domain" description="J" evidence="3">
    <location>
        <begin position="15"/>
        <end position="82"/>
    </location>
</feature>
<dbReference type="GO" id="GO:0008270">
    <property type="term" value="F:zinc ion binding"/>
    <property type="evidence" value="ECO:0007669"/>
    <property type="project" value="UniProtKB-KW"/>
</dbReference>
<dbReference type="SUPFAM" id="SSF46565">
    <property type="entry name" value="Chaperone J-domain"/>
    <property type="match status" value="1"/>
</dbReference>
<dbReference type="AlphaFoldDB" id="V6LGB2"/>
<reference evidence="5 6" key="1">
    <citation type="journal article" date="2014" name="PLoS Genet.">
        <title>The Genome of Spironucleus salmonicida Highlights a Fish Pathogen Adapted to Fluctuating Environments.</title>
        <authorList>
            <person name="Xu F."/>
            <person name="Jerlstrom-Hultqvist J."/>
            <person name="Einarsson E."/>
            <person name="Astvaldsson A."/>
            <person name="Svard S.G."/>
            <person name="Andersson J.O."/>
        </authorList>
    </citation>
    <scope>NUCLEOTIDE SEQUENCE</scope>
    <source>
        <strain evidence="6">ATCC 50377</strain>
    </source>
</reference>
<dbReference type="SUPFAM" id="SSF57667">
    <property type="entry name" value="beta-beta-alpha zinc fingers"/>
    <property type="match status" value="1"/>
</dbReference>
<accession>V6LGB2</accession>
<evidence type="ECO:0000313" key="6">
    <source>
        <dbReference type="EMBL" id="KAH0571070.1"/>
    </source>
</evidence>
<keyword evidence="1" id="KW-0479">Metal-binding</keyword>
<dbReference type="SMART" id="SM00271">
    <property type="entry name" value="DnaJ"/>
    <property type="match status" value="1"/>
</dbReference>
<evidence type="ECO:0000256" key="2">
    <source>
        <dbReference type="SAM" id="MobiDB-lite"/>
    </source>
</evidence>
<dbReference type="InterPro" id="IPR051964">
    <property type="entry name" value="Chaperone_stress_response"/>
</dbReference>
<keyword evidence="1" id="KW-0862">Zinc</keyword>
<dbReference type="Pfam" id="PF21884">
    <property type="entry name" value="ZUO1-like_ZHD"/>
    <property type="match status" value="1"/>
</dbReference>
<dbReference type="PROSITE" id="PS50076">
    <property type="entry name" value="DNAJ_2"/>
    <property type="match status" value="1"/>
</dbReference>
<dbReference type="InterPro" id="IPR036869">
    <property type="entry name" value="J_dom_sf"/>
</dbReference>
<dbReference type="EMBL" id="KI546139">
    <property type="protein sequence ID" value="EST43333.1"/>
    <property type="molecule type" value="Genomic_DNA"/>
</dbReference>
<dbReference type="PANTHER" id="PTHR44029:SF1">
    <property type="entry name" value="DNAJ HOMOLOG SUBFAMILY C MEMBER 21"/>
    <property type="match status" value="1"/>
</dbReference>
<evidence type="ECO:0000259" key="4">
    <source>
        <dbReference type="PROSITE" id="PS50157"/>
    </source>
</evidence>
<dbReference type="Pfam" id="PF00226">
    <property type="entry name" value="DnaJ"/>
    <property type="match status" value="1"/>
</dbReference>
<proteinExistence type="predicted"/>
<dbReference type="Proteomes" id="UP000018208">
    <property type="component" value="Unassembled WGS sequence"/>
</dbReference>
<dbReference type="Gene3D" id="1.10.287.110">
    <property type="entry name" value="DnaJ domain"/>
    <property type="match status" value="1"/>
</dbReference>
<dbReference type="OrthoDB" id="552049at2759"/>
<dbReference type="PANTHER" id="PTHR44029">
    <property type="entry name" value="DNAJ HOMOLOG SUBFAMILY C MEMBER 21"/>
    <property type="match status" value="1"/>
</dbReference>
<dbReference type="PROSITE" id="PS00028">
    <property type="entry name" value="ZINC_FINGER_C2H2_1"/>
    <property type="match status" value="2"/>
</dbReference>
<dbReference type="InterPro" id="IPR036236">
    <property type="entry name" value="Znf_C2H2_sf"/>
</dbReference>
<keyword evidence="7" id="KW-1185">Reference proteome</keyword>
<dbReference type="PROSITE" id="PS50157">
    <property type="entry name" value="ZINC_FINGER_C2H2_2"/>
    <property type="match status" value="1"/>
</dbReference>
<dbReference type="InterPro" id="IPR013087">
    <property type="entry name" value="Znf_C2H2_type"/>
</dbReference>